<keyword evidence="2" id="KW-0067">ATP-binding</keyword>
<dbReference type="InterPro" id="IPR011009">
    <property type="entry name" value="Kinase-like_dom_sf"/>
</dbReference>
<keyword evidence="5" id="KW-0808">Transferase</keyword>
<dbReference type="CDD" id="cd14014">
    <property type="entry name" value="STKc_PknB_like"/>
    <property type="match status" value="1"/>
</dbReference>
<dbReference type="InterPro" id="IPR000719">
    <property type="entry name" value="Prot_kinase_dom"/>
</dbReference>
<keyword evidence="3" id="KW-1133">Transmembrane helix</keyword>
<name>A0A8J7A0J9_DESMC</name>
<dbReference type="Gene3D" id="1.10.510.10">
    <property type="entry name" value="Transferase(Phosphotransferase) domain 1"/>
    <property type="match status" value="1"/>
</dbReference>
<feature type="domain" description="Protein kinase" evidence="4">
    <location>
        <begin position="10"/>
        <end position="280"/>
    </location>
</feature>
<gene>
    <name evidence="5" type="ORF">IQ276_22600</name>
</gene>
<evidence type="ECO:0000256" key="2">
    <source>
        <dbReference type="ARBA" id="ARBA00022840"/>
    </source>
</evidence>
<dbReference type="PROSITE" id="PS50011">
    <property type="entry name" value="PROTEIN_KINASE_DOM"/>
    <property type="match status" value="1"/>
</dbReference>
<dbReference type="SMART" id="SM00220">
    <property type="entry name" value="S_TKc"/>
    <property type="match status" value="1"/>
</dbReference>
<keyword evidence="3" id="KW-0812">Transmembrane</keyword>
<dbReference type="AlphaFoldDB" id="A0A8J7A0J9"/>
<dbReference type="PROSITE" id="PS00108">
    <property type="entry name" value="PROTEIN_KINASE_ST"/>
    <property type="match status" value="1"/>
</dbReference>
<dbReference type="Pfam" id="PF00069">
    <property type="entry name" value="Pkinase"/>
    <property type="match status" value="1"/>
</dbReference>
<accession>A0A8J7A0J9</accession>
<evidence type="ECO:0000256" key="3">
    <source>
        <dbReference type="SAM" id="Phobius"/>
    </source>
</evidence>
<dbReference type="InterPro" id="IPR008271">
    <property type="entry name" value="Ser/Thr_kinase_AS"/>
</dbReference>
<evidence type="ECO:0000313" key="5">
    <source>
        <dbReference type="EMBL" id="MBE9025105.1"/>
    </source>
</evidence>
<comment type="caution">
    <text evidence="5">The sequence shown here is derived from an EMBL/GenBank/DDBJ whole genome shotgun (WGS) entry which is preliminary data.</text>
</comment>
<dbReference type="GO" id="GO:0004674">
    <property type="term" value="F:protein serine/threonine kinase activity"/>
    <property type="evidence" value="ECO:0007669"/>
    <property type="project" value="UniProtKB-KW"/>
</dbReference>
<keyword evidence="3" id="KW-0472">Membrane</keyword>
<keyword evidence="5" id="KW-0418">Kinase</keyword>
<keyword evidence="1" id="KW-0547">Nucleotide-binding</keyword>
<keyword evidence="5" id="KW-0723">Serine/threonine-protein kinase</keyword>
<evidence type="ECO:0000313" key="6">
    <source>
        <dbReference type="Proteomes" id="UP000622533"/>
    </source>
</evidence>
<proteinExistence type="predicted"/>
<organism evidence="5 6">
    <name type="scientific">Desmonostoc muscorum LEGE 12446</name>
    <dbReference type="NCBI Taxonomy" id="1828758"/>
    <lineage>
        <taxon>Bacteria</taxon>
        <taxon>Bacillati</taxon>
        <taxon>Cyanobacteriota</taxon>
        <taxon>Cyanophyceae</taxon>
        <taxon>Nostocales</taxon>
        <taxon>Nostocaceae</taxon>
        <taxon>Desmonostoc</taxon>
    </lineage>
</organism>
<evidence type="ECO:0000259" key="4">
    <source>
        <dbReference type="PROSITE" id="PS50011"/>
    </source>
</evidence>
<protein>
    <submittedName>
        <fullName evidence="5">Serine/threonine protein kinase</fullName>
    </submittedName>
</protein>
<evidence type="ECO:0000256" key="1">
    <source>
        <dbReference type="ARBA" id="ARBA00022741"/>
    </source>
</evidence>
<dbReference type="GO" id="GO:0005524">
    <property type="term" value="F:ATP binding"/>
    <property type="evidence" value="ECO:0007669"/>
    <property type="project" value="UniProtKB-KW"/>
</dbReference>
<sequence>MIGEILGELYEVQQLLGKKAGRRTLLARDLKTQKLVVIKLLSFSSDFEWDDLKLFEREAQTLKSLSHPSIPEYLDYFEVNLPTIKGFALVQSYIPAQTLEQYLQTGRTFTEAEIKQIAKAILEILIYLHGLHPPVIHRDIKPSNILLGVDAPRAAYRRHLSGNNVGEIYLIDFGSVQTLLATETGTRTVVGTYGYMPQEQFGGRTVPASDLYSLGATLIYLVTGTHPADLPQKDFRIQFEQVANLSRSLTRTLHLMTEPTLEKRFSSALKVLKALNKVQFENTTALTVGKPPGSKIQLTKNRDSVEILIPPVGFHVSLLSTSVFAITWNSIFLFFTIFAILIPFPLNLFFVLFSIPFCGAGFQIAYPFVFALFRRVRLRINQQQIVLTHELLGFKFHRPRPSPRENISKLVYIPKHFTQDSDGSRSMVSPQLEIWAGIQKYQLGGFNGGIKSEAELEWLAHELKSWLGIEITRE</sequence>
<dbReference type="RefSeq" id="WP_193919928.1">
    <property type="nucleotide sequence ID" value="NZ_JADEXS020000001.1"/>
</dbReference>
<reference evidence="5" key="1">
    <citation type="submission" date="2020-10" db="EMBL/GenBank/DDBJ databases">
        <authorList>
            <person name="Castelo-Branco R."/>
            <person name="Eusebio N."/>
            <person name="Adriana R."/>
            <person name="Vieira A."/>
            <person name="Brugerolle De Fraissinette N."/>
            <person name="Rezende De Castro R."/>
            <person name="Schneider M.P."/>
            <person name="Vasconcelos V."/>
            <person name="Leao P.N."/>
        </authorList>
    </citation>
    <scope>NUCLEOTIDE SEQUENCE</scope>
    <source>
        <strain evidence="5">LEGE 12446</strain>
    </source>
</reference>
<dbReference type="PANTHER" id="PTHR24363:SF7">
    <property type="entry name" value="SERINE_THREONINE-PROTEIN KINASE-LIKE PROTEIN E"/>
    <property type="match status" value="1"/>
</dbReference>
<dbReference type="PANTHER" id="PTHR24363">
    <property type="entry name" value="SERINE/THREONINE PROTEIN KINASE"/>
    <property type="match status" value="1"/>
</dbReference>
<feature type="transmembrane region" description="Helical" evidence="3">
    <location>
        <begin position="348"/>
        <end position="373"/>
    </location>
</feature>
<dbReference type="SUPFAM" id="SSF56112">
    <property type="entry name" value="Protein kinase-like (PK-like)"/>
    <property type="match status" value="1"/>
</dbReference>
<keyword evidence="6" id="KW-1185">Reference proteome</keyword>
<feature type="transmembrane region" description="Helical" evidence="3">
    <location>
        <begin position="323"/>
        <end position="342"/>
    </location>
</feature>
<dbReference type="EMBL" id="JADEXS010000363">
    <property type="protein sequence ID" value="MBE9025105.1"/>
    <property type="molecule type" value="Genomic_DNA"/>
</dbReference>
<dbReference type="Proteomes" id="UP000622533">
    <property type="component" value="Unassembled WGS sequence"/>
</dbReference>